<dbReference type="InParanoid" id="H0EW53"/>
<dbReference type="AlphaFoldDB" id="H0EW53"/>
<dbReference type="EMBL" id="AGUE01000201">
    <property type="protein sequence ID" value="EHK97234.1"/>
    <property type="molecule type" value="Genomic_DNA"/>
</dbReference>
<comment type="caution">
    <text evidence="1">The sequence shown here is derived from an EMBL/GenBank/DDBJ whole genome shotgun (WGS) entry which is preliminary data.</text>
</comment>
<dbReference type="HOGENOM" id="CLU_139288_0_0_1"/>
<accession>H0EW53</accession>
<organism evidence="1 2">
    <name type="scientific">Glarea lozoyensis (strain ATCC 74030 / MF5533)</name>
    <dbReference type="NCBI Taxonomy" id="1104152"/>
    <lineage>
        <taxon>Eukaryota</taxon>
        <taxon>Fungi</taxon>
        <taxon>Dikarya</taxon>
        <taxon>Ascomycota</taxon>
        <taxon>Pezizomycotina</taxon>
        <taxon>Leotiomycetes</taxon>
        <taxon>Helotiales</taxon>
        <taxon>Helotiaceae</taxon>
        <taxon>Glarea</taxon>
    </lineage>
</organism>
<evidence type="ECO:0000313" key="2">
    <source>
        <dbReference type="Proteomes" id="UP000005446"/>
    </source>
</evidence>
<name>H0EW53_GLAL7</name>
<sequence>MTQQKPTYTLCTVNKVPARAKVLIGRFIEEQKEECSISYLANCERIEEVQSMLLKHNPDILFIASMWTPTESTEIMRIARETNPGIKGLAIPFGLQVEKGPDAVVEFLGRGWRGRCVVGGGGRAFFLLEK</sequence>
<dbReference type="OrthoDB" id="2772415at2759"/>
<evidence type="ECO:0000313" key="1">
    <source>
        <dbReference type="EMBL" id="EHK97234.1"/>
    </source>
</evidence>
<dbReference type="Proteomes" id="UP000005446">
    <property type="component" value="Unassembled WGS sequence"/>
</dbReference>
<proteinExistence type="predicted"/>
<protein>
    <submittedName>
        <fullName evidence="1">Uncharacterized protein</fullName>
    </submittedName>
</protein>
<keyword evidence="2" id="KW-1185">Reference proteome</keyword>
<gene>
    <name evidence="1" type="ORF">M7I_7011</name>
</gene>
<reference evidence="1 2" key="1">
    <citation type="journal article" date="2012" name="Eukaryot. Cell">
        <title>Genome sequence of the fungus Glarea lozoyensis: the first genome sequence of a species from the Helotiaceae family.</title>
        <authorList>
            <person name="Youssar L."/>
            <person name="Gruening B.A."/>
            <person name="Erxleben A."/>
            <person name="Guenther S."/>
            <person name="Huettel W."/>
        </authorList>
    </citation>
    <scope>NUCLEOTIDE SEQUENCE [LARGE SCALE GENOMIC DNA]</scope>
    <source>
        <strain evidence="2">ATCC 74030 / MF5533</strain>
    </source>
</reference>